<dbReference type="EMBL" id="HBFB01028085">
    <property type="protein sequence ID" value="CAD8691525.1"/>
    <property type="molecule type" value="Transcribed_RNA"/>
</dbReference>
<accession>A0A7S0S0S2</accession>
<reference evidence="1" key="1">
    <citation type="submission" date="2021-01" db="EMBL/GenBank/DDBJ databases">
        <authorList>
            <person name="Corre E."/>
            <person name="Pelletier E."/>
            <person name="Niang G."/>
            <person name="Scheremetjew M."/>
            <person name="Finn R."/>
            <person name="Kale V."/>
            <person name="Holt S."/>
            <person name="Cochrane G."/>
            <person name="Meng A."/>
            <person name="Brown T."/>
            <person name="Cohen L."/>
        </authorList>
    </citation>
    <scope>NUCLEOTIDE SEQUENCE</scope>
    <source>
        <strain evidence="1">SAG 11-49</strain>
    </source>
</reference>
<sequence>MIDFGPPLVVPELAFNKELHSIKLYLDQPLLSAPDVRHLVALCATADTLIERVTRLKNVESFDVSLLQEIEATCQDLYPNKKPQETLQTLGLLDMFPYLTQGLVVGKLELVTENPGAAYLNYINLMNQVVIMGTQIYHDACVTQHHKYAAHQMALLYQCLNMLQGETKPIRRVIEARFDEIKIITESKHPVFELEMSDWLQEITWLCREEIKACPPYIHRKLEQMMKVLKGS</sequence>
<name>A0A7S0S0S2_9CHLO</name>
<evidence type="ECO:0000313" key="1">
    <source>
        <dbReference type="EMBL" id="CAD8691525.1"/>
    </source>
</evidence>
<organism evidence="1">
    <name type="scientific">Chlamydomonas leiostraca</name>
    <dbReference type="NCBI Taxonomy" id="1034604"/>
    <lineage>
        <taxon>Eukaryota</taxon>
        <taxon>Viridiplantae</taxon>
        <taxon>Chlorophyta</taxon>
        <taxon>core chlorophytes</taxon>
        <taxon>Chlorophyceae</taxon>
        <taxon>CS clade</taxon>
        <taxon>Chlamydomonadales</taxon>
        <taxon>Chlamydomonadaceae</taxon>
        <taxon>Chlamydomonas</taxon>
    </lineage>
</organism>
<gene>
    <name evidence="1" type="ORF">CLEI1391_LOCUS15708</name>
</gene>
<proteinExistence type="predicted"/>
<protein>
    <submittedName>
        <fullName evidence="1">Uncharacterized protein</fullName>
    </submittedName>
</protein>
<dbReference type="AlphaFoldDB" id="A0A7S0S0S2"/>